<accession>A0ABQ7UZ86</accession>
<keyword evidence="1" id="KW-0812">Transmembrane</keyword>
<name>A0ABQ7UZ86_SOLTU</name>
<keyword evidence="1" id="KW-1133">Transmembrane helix</keyword>
<proteinExistence type="predicted"/>
<evidence type="ECO:0000313" key="2">
    <source>
        <dbReference type="EMBL" id="KAH0756070.1"/>
    </source>
</evidence>
<comment type="caution">
    <text evidence="2">The sequence shown here is derived from an EMBL/GenBank/DDBJ whole genome shotgun (WGS) entry which is preliminary data.</text>
</comment>
<feature type="transmembrane region" description="Helical" evidence="1">
    <location>
        <begin position="83"/>
        <end position="103"/>
    </location>
</feature>
<gene>
    <name evidence="2" type="ORF">KY290_026340</name>
</gene>
<reference evidence="2 3" key="1">
    <citation type="journal article" date="2021" name="bioRxiv">
        <title>Chromosome-scale and haplotype-resolved genome assembly of a tetraploid potato cultivar.</title>
        <authorList>
            <person name="Sun H."/>
            <person name="Jiao W.-B."/>
            <person name="Krause K."/>
            <person name="Campoy J.A."/>
            <person name="Goel M."/>
            <person name="Folz-Donahue K."/>
            <person name="Kukat C."/>
            <person name="Huettel B."/>
            <person name="Schneeberger K."/>
        </authorList>
    </citation>
    <scope>NUCLEOTIDE SEQUENCE [LARGE SCALE GENOMIC DNA]</scope>
    <source>
        <strain evidence="2">SolTubOtavaFocal</strain>
        <tissue evidence="2">Leaves</tissue>
    </source>
</reference>
<keyword evidence="1" id="KW-0472">Membrane</keyword>
<dbReference type="Proteomes" id="UP000826656">
    <property type="component" value="Unassembled WGS sequence"/>
</dbReference>
<keyword evidence="3" id="KW-1185">Reference proteome</keyword>
<evidence type="ECO:0000313" key="3">
    <source>
        <dbReference type="Proteomes" id="UP000826656"/>
    </source>
</evidence>
<organism evidence="2 3">
    <name type="scientific">Solanum tuberosum</name>
    <name type="common">Potato</name>
    <dbReference type="NCBI Taxonomy" id="4113"/>
    <lineage>
        <taxon>Eukaryota</taxon>
        <taxon>Viridiplantae</taxon>
        <taxon>Streptophyta</taxon>
        <taxon>Embryophyta</taxon>
        <taxon>Tracheophyta</taxon>
        <taxon>Spermatophyta</taxon>
        <taxon>Magnoliopsida</taxon>
        <taxon>eudicotyledons</taxon>
        <taxon>Gunneridae</taxon>
        <taxon>Pentapetalae</taxon>
        <taxon>asterids</taxon>
        <taxon>lamiids</taxon>
        <taxon>Solanales</taxon>
        <taxon>Solanaceae</taxon>
        <taxon>Solanoideae</taxon>
        <taxon>Solaneae</taxon>
        <taxon>Solanum</taxon>
    </lineage>
</organism>
<dbReference type="EMBL" id="JAIVGD010000018">
    <property type="protein sequence ID" value="KAH0756070.1"/>
    <property type="molecule type" value="Genomic_DNA"/>
</dbReference>
<sequence>MSISHSATITAALYMHATLAIKAYQPLSNFVSLDLTIQFLYSSVTFDFDLVRSGRAKIVKRATRARGSELPIAILKRKKATNYWLWAAALAILVLLVIGYMYLQK</sequence>
<evidence type="ECO:0000256" key="1">
    <source>
        <dbReference type="SAM" id="Phobius"/>
    </source>
</evidence>
<protein>
    <submittedName>
        <fullName evidence="2">Uncharacterized protein</fullName>
    </submittedName>
</protein>